<dbReference type="GO" id="GO:0016020">
    <property type="term" value="C:membrane"/>
    <property type="evidence" value="ECO:0007669"/>
    <property type="project" value="UniProtKB-SubCell"/>
</dbReference>
<organism evidence="7 8">
    <name type="scientific">Aneurinibacillus migulanus</name>
    <name type="common">Bacillus migulanus</name>
    <dbReference type="NCBI Taxonomy" id="47500"/>
    <lineage>
        <taxon>Bacteria</taxon>
        <taxon>Bacillati</taxon>
        <taxon>Bacillota</taxon>
        <taxon>Bacilli</taxon>
        <taxon>Bacillales</taxon>
        <taxon>Paenibacillaceae</taxon>
        <taxon>Aneurinibacillus group</taxon>
        <taxon>Aneurinibacillus</taxon>
    </lineage>
</organism>
<proteinExistence type="predicted"/>
<gene>
    <name evidence="7" type="ORF">SAMN04487909_104143</name>
</gene>
<accession>A0A1G8KUV8</accession>
<dbReference type="Gene3D" id="1.20.1740.10">
    <property type="entry name" value="Amino acid/polyamine transporter I"/>
    <property type="match status" value="1"/>
</dbReference>
<name>A0A1G8KUV8_ANEMI</name>
<dbReference type="InterPro" id="IPR004841">
    <property type="entry name" value="AA-permease/SLC12A_dom"/>
</dbReference>
<dbReference type="Proteomes" id="UP000182836">
    <property type="component" value="Unassembled WGS sequence"/>
</dbReference>
<dbReference type="RefSeq" id="WP_052812303.1">
    <property type="nucleotide sequence ID" value="NZ_JARLWO010000012.1"/>
</dbReference>
<dbReference type="AlphaFoldDB" id="A0A1G8KUV8"/>
<dbReference type="EMBL" id="FNED01000004">
    <property type="protein sequence ID" value="SDI47305.1"/>
    <property type="molecule type" value="Genomic_DNA"/>
</dbReference>
<evidence type="ECO:0000256" key="5">
    <source>
        <dbReference type="SAM" id="Phobius"/>
    </source>
</evidence>
<dbReference type="GO" id="GO:0055085">
    <property type="term" value="P:transmembrane transport"/>
    <property type="evidence" value="ECO:0007669"/>
    <property type="project" value="InterPro"/>
</dbReference>
<evidence type="ECO:0000313" key="7">
    <source>
        <dbReference type="EMBL" id="SDI47305.1"/>
    </source>
</evidence>
<feature type="transmembrane region" description="Helical" evidence="5">
    <location>
        <begin position="44"/>
        <end position="64"/>
    </location>
</feature>
<feature type="domain" description="Amino acid permease/ SLC12A" evidence="6">
    <location>
        <begin position="2"/>
        <end position="61"/>
    </location>
</feature>
<reference evidence="7 8" key="1">
    <citation type="submission" date="2016-10" db="EMBL/GenBank/DDBJ databases">
        <authorList>
            <person name="de Groot N.N."/>
        </authorList>
    </citation>
    <scope>NUCLEOTIDE SEQUENCE [LARGE SCALE GENOMIC DNA]</scope>
    <source>
        <strain evidence="7 8">DSM 2895</strain>
    </source>
</reference>
<dbReference type="Pfam" id="PF00324">
    <property type="entry name" value="AA_permease"/>
    <property type="match status" value="1"/>
</dbReference>
<keyword evidence="2 5" id="KW-0812">Transmembrane</keyword>
<protein>
    <submittedName>
        <fullName evidence="7">Amino acid permease</fullName>
    </submittedName>
</protein>
<evidence type="ECO:0000256" key="1">
    <source>
        <dbReference type="ARBA" id="ARBA00004141"/>
    </source>
</evidence>
<comment type="subcellular location">
    <subcellularLocation>
        <location evidence="1">Membrane</location>
        <topology evidence="1">Multi-pass membrane protein</topology>
    </subcellularLocation>
</comment>
<keyword evidence="3 5" id="KW-1133">Transmembrane helix</keyword>
<keyword evidence="4 5" id="KW-0472">Membrane</keyword>
<evidence type="ECO:0000259" key="6">
    <source>
        <dbReference type="Pfam" id="PF00324"/>
    </source>
</evidence>
<sequence length="67" mass="7244">MVAVCSSSLASQTSASRLLLAMGREDALPKQFFGYVHPKLGVPVYNILFIGVISLTAMLTRFSYSTS</sequence>
<evidence type="ECO:0000256" key="2">
    <source>
        <dbReference type="ARBA" id="ARBA00022692"/>
    </source>
</evidence>
<evidence type="ECO:0000313" key="8">
    <source>
        <dbReference type="Proteomes" id="UP000182836"/>
    </source>
</evidence>
<evidence type="ECO:0000256" key="3">
    <source>
        <dbReference type="ARBA" id="ARBA00022989"/>
    </source>
</evidence>
<evidence type="ECO:0000256" key="4">
    <source>
        <dbReference type="ARBA" id="ARBA00023136"/>
    </source>
</evidence>